<accession>A4S9L7</accession>
<keyword evidence="4 7" id="KW-0732">Signal</keyword>
<keyword evidence="3 7" id="KW-0645">Protease</keyword>
<feature type="signal peptide" evidence="7">
    <location>
        <begin position="1"/>
        <end position="21"/>
    </location>
</feature>
<dbReference type="AlphaFoldDB" id="A4S9L7"/>
<dbReference type="PANTHER" id="PTHR11802:SF113">
    <property type="entry name" value="SERINE CARBOXYPEPTIDASE CTSA-4.1"/>
    <property type="match status" value="1"/>
</dbReference>
<dbReference type="EMBL" id="CP000597">
    <property type="protein sequence ID" value="ABP00406.1"/>
    <property type="molecule type" value="Genomic_DNA"/>
</dbReference>
<sequence length="526" mass="57533">MSRALVALSAALALSARRVDANDVVDDAARTRDALTSRLTTKTVRLERFATDLESLAANDYDEYAASSGYFALNRTTKDAHMFYTFFDARSGGAESEDAIPIILWLTGGPGCSSELAALYENGPFAFDEDDATKLKRRKYAWNDAGRLLYVDSPVNTGFSYSSSRRDAAKDETTVANDLLEFLYAFMLSRPMLVDAPVYVTGESYAGHYVPAFARAIFDANARDDGPVRINLQGLAIGNGLTDPAIQYAAYADYSLGNDIVSAATVKQTAKKLPSCVEKIKSCASGKTSSKENRAECLDAVDSCQAIPEALLEDAAERNGGKAINVYDIRKSCDAELCYDFSAAEAFLNRKDVQEAFGVSKKWEMCDASVHQDMMGDWMHDYETLIPDMIEAGIRVMIYAGEDDFICNWLGNLRWVKAMQWNGREAFNAARPEPFIIQGAGDGEDDVVGGDVREHGGLSFVKISEAGHMVPMDQPRNALTMIQRFVNNEPIARGRGGDEPKLSAAPRRFGPVEDDVVGRLAVATQK</sequence>
<reference evidence="8 9" key="1">
    <citation type="journal article" date="2007" name="Proc. Natl. Acad. Sci. U.S.A.">
        <title>The tiny eukaryote Ostreococcus provides genomic insights into the paradox of plankton speciation.</title>
        <authorList>
            <person name="Palenik B."/>
            <person name="Grimwood J."/>
            <person name="Aerts A."/>
            <person name="Rouze P."/>
            <person name="Salamov A."/>
            <person name="Putnam N."/>
            <person name="Dupont C."/>
            <person name="Jorgensen R."/>
            <person name="Derelle E."/>
            <person name="Rombauts S."/>
            <person name="Zhou K."/>
            <person name="Otillar R."/>
            <person name="Merchant S.S."/>
            <person name="Podell S."/>
            <person name="Gaasterland T."/>
            <person name="Napoli C."/>
            <person name="Gendler K."/>
            <person name="Manuell A."/>
            <person name="Tai V."/>
            <person name="Vallon O."/>
            <person name="Piganeau G."/>
            <person name="Jancek S."/>
            <person name="Heijde M."/>
            <person name="Jabbari K."/>
            <person name="Bowler C."/>
            <person name="Lohr M."/>
            <person name="Robbens S."/>
            <person name="Werner G."/>
            <person name="Dubchak I."/>
            <person name="Pazour G.J."/>
            <person name="Ren Q."/>
            <person name="Paulsen I."/>
            <person name="Delwiche C."/>
            <person name="Schmutz J."/>
            <person name="Rokhsar D."/>
            <person name="Van de Peer Y."/>
            <person name="Moreau H."/>
            <person name="Grigoriev I.V."/>
        </authorList>
    </citation>
    <scope>NUCLEOTIDE SEQUENCE [LARGE SCALE GENOMIC DNA]</scope>
    <source>
        <strain evidence="8 9">CCE9901</strain>
    </source>
</reference>
<comment type="similarity">
    <text evidence="1 7">Belongs to the peptidase S10 family.</text>
</comment>
<evidence type="ECO:0000313" key="8">
    <source>
        <dbReference type="EMBL" id="ABP00406.1"/>
    </source>
</evidence>
<keyword evidence="9" id="KW-1185">Reference proteome</keyword>
<evidence type="ECO:0000313" key="9">
    <source>
        <dbReference type="Proteomes" id="UP000001568"/>
    </source>
</evidence>
<dbReference type="MEROPS" id="S10.009"/>
<dbReference type="eggNOG" id="KOG1282">
    <property type="taxonomic scope" value="Eukaryota"/>
</dbReference>
<keyword evidence="5 7" id="KW-0378">Hydrolase</keyword>
<dbReference type="Gramene" id="ABP00406">
    <property type="protein sequence ID" value="ABP00406"/>
    <property type="gene ID" value="OSTLU_28244"/>
</dbReference>
<dbReference type="PROSITE" id="PS00131">
    <property type="entry name" value="CARBOXYPEPT_SER_SER"/>
    <property type="match status" value="1"/>
</dbReference>
<protein>
    <recommendedName>
        <fullName evidence="7">Carboxypeptidase</fullName>
        <ecNumber evidence="7">3.4.16.-</ecNumber>
    </recommendedName>
</protein>
<dbReference type="EC" id="3.4.16.-" evidence="7"/>
<organism evidence="8 9">
    <name type="scientific">Ostreococcus lucimarinus (strain CCE9901)</name>
    <dbReference type="NCBI Taxonomy" id="436017"/>
    <lineage>
        <taxon>Eukaryota</taxon>
        <taxon>Viridiplantae</taxon>
        <taxon>Chlorophyta</taxon>
        <taxon>Mamiellophyceae</taxon>
        <taxon>Mamiellales</taxon>
        <taxon>Bathycoccaceae</taxon>
        <taxon>Ostreococcus</taxon>
    </lineage>
</organism>
<dbReference type="KEGG" id="olu:OSTLU_28244"/>
<evidence type="ECO:0000256" key="1">
    <source>
        <dbReference type="ARBA" id="ARBA00009431"/>
    </source>
</evidence>
<evidence type="ECO:0000256" key="7">
    <source>
        <dbReference type="RuleBase" id="RU361156"/>
    </source>
</evidence>
<dbReference type="Proteomes" id="UP000001568">
    <property type="component" value="Chromosome 17"/>
</dbReference>
<evidence type="ECO:0000256" key="5">
    <source>
        <dbReference type="ARBA" id="ARBA00022801"/>
    </source>
</evidence>
<dbReference type="GO" id="GO:0006508">
    <property type="term" value="P:proteolysis"/>
    <property type="evidence" value="ECO:0007669"/>
    <property type="project" value="UniProtKB-KW"/>
</dbReference>
<dbReference type="SUPFAM" id="SSF53474">
    <property type="entry name" value="alpha/beta-Hydrolases"/>
    <property type="match status" value="1"/>
</dbReference>
<dbReference type="InterPro" id="IPR029058">
    <property type="entry name" value="AB_hydrolase_fold"/>
</dbReference>
<dbReference type="GeneID" id="5006250"/>
<dbReference type="Gene3D" id="3.40.50.1820">
    <property type="entry name" value="alpha/beta hydrolase"/>
    <property type="match status" value="1"/>
</dbReference>
<dbReference type="HOGENOM" id="CLU_008523_10_1_1"/>
<dbReference type="InterPro" id="IPR001563">
    <property type="entry name" value="Peptidase_S10"/>
</dbReference>
<keyword evidence="6" id="KW-0325">Glycoprotein</keyword>
<keyword evidence="2 7" id="KW-0121">Carboxypeptidase</keyword>
<dbReference type="PANTHER" id="PTHR11802">
    <property type="entry name" value="SERINE PROTEASE FAMILY S10 SERINE CARBOXYPEPTIDASE"/>
    <property type="match status" value="1"/>
</dbReference>
<dbReference type="GO" id="GO:0004185">
    <property type="term" value="F:serine-type carboxypeptidase activity"/>
    <property type="evidence" value="ECO:0007669"/>
    <property type="project" value="UniProtKB-UniRule"/>
</dbReference>
<evidence type="ECO:0000256" key="6">
    <source>
        <dbReference type="ARBA" id="ARBA00023180"/>
    </source>
</evidence>
<dbReference type="PRINTS" id="PR00724">
    <property type="entry name" value="CRBOXYPTASEC"/>
</dbReference>
<dbReference type="Pfam" id="PF00450">
    <property type="entry name" value="Peptidase_S10"/>
    <property type="match status" value="1"/>
</dbReference>
<gene>
    <name evidence="8" type="ORF">OSTLU_28244</name>
</gene>
<dbReference type="RefSeq" id="XP_001422089.1">
    <property type="nucleotide sequence ID" value="XM_001422052.1"/>
</dbReference>
<name>A4S9L7_OSTLU</name>
<evidence type="ECO:0000256" key="4">
    <source>
        <dbReference type="ARBA" id="ARBA00022729"/>
    </source>
</evidence>
<dbReference type="OMA" id="GDWMKPF"/>
<proteinExistence type="inferred from homology"/>
<dbReference type="InterPro" id="IPR018202">
    <property type="entry name" value="Ser_caboxypep_ser_AS"/>
</dbReference>
<evidence type="ECO:0000256" key="2">
    <source>
        <dbReference type="ARBA" id="ARBA00022645"/>
    </source>
</evidence>
<evidence type="ECO:0000256" key="3">
    <source>
        <dbReference type="ARBA" id="ARBA00022670"/>
    </source>
</evidence>
<dbReference type="OrthoDB" id="443318at2759"/>
<feature type="chain" id="PRO_5006521797" description="Carboxypeptidase" evidence="7">
    <location>
        <begin position="22"/>
        <end position="526"/>
    </location>
</feature>
<dbReference type="STRING" id="436017.A4S9L7"/>